<gene>
    <name evidence="2" type="ORF">NP493_143g02034</name>
</gene>
<dbReference type="AlphaFoldDB" id="A0AAD9P4R9"/>
<protein>
    <submittedName>
        <fullName evidence="2">Uncharacterized protein</fullName>
    </submittedName>
</protein>
<dbReference type="InterPro" id="IPR036770">
    <property type="entry name" value="Ankyrin_rpt-contain_sf"/>
</dbReference>
<feature type="repeat" description="ANK" evidence="1">
    <location>
        <begin position="138"/>
        <end position="164"/>
    </location>
</feature>
<dbReference type="PANTHER" id="PTHR46224">
    <property type="entry name" value="ANKYRIN REPEAT FAMILY PROTEIN"/>
    <property type="match status" value="1"/>
</dbReference>
<organism evidence="2 3">
    <name type="scientific">Ridgeia piscesae</name>
    <name type="common">Tubeworm</name>
    <dbReference type="NCBI Taxonomy" id="27915"/>
    <lineage>
        <taxon>Eukaryota</taxon>
        <taxon>Metazoa</taxon>
        <taxon>Spiralia</taxon>
        <taxon>Lophotrochozoa</taxon>
        <taxon>Annelida</taxon>
        <taxon>Polychaeta</taxon>
        <taxon>Sedentaria</taxon>
        <taxon>Canalipalpata</taxon>
        <taxon>Sabellida</taxon>
        <taxon>Siboglinidae</taxon>
        <taxon>Ridgeia</taxon>
    </lineage>
</organism>
<dbReference type="Pfam" id="PF12796">
    <property type="entry name" value="Ank_2"/>
    <property type="match status" value="1"/>
</dbReference>
<dbReference type="PROSITE" id="PS50088">
    <property type="entry name" value="ANK_REPEAT"/>
    <property type="match status" value="1"/>
</dbReference>
<evidence type="ECO:0000313" key="3">
    <source>
        <dbReference type="Proteomes" id="UP001209878"/>
    </source>
</evidence>
<dbReference type="InterPro" id="IPR002110">
    <property type="entry name" value="Ankyrin_rpt"/>
</dbReference>
<dbReference type="Proteomes" id="UP001209878">
    <property type="component" value="Unassembled WGS sequence"/>
</dbReference>
<sequence length="164" mass="17888">MAAGDASPLDDSRQYYGRFFQSAASAGDDNRARWVHYAARWCRVDLLSYLVQVCGLPANKPSAQSRVGASPSHDAAAVGNTETLRWLLEHTDSHISDVDDTGATVVHLAARYGHLRMLKWLVTEVDGGREATHAQTLSRALPLHLAAMNGHLDVVKFIVEHGAM</sequence>
<dbReference type="InterPro" id="IPR051616">
    <property type="entry name" value="Cul2-RING_E3_ligase_SR"/>
</dbReference>
<reference evidence="2" key="1">
    <citation type="journal article" date="2023" name="Mol. Biol. Evol.">
        <title>Third-Generation Sequencing Reveals the Adaptive Role of the Epigenome in Three Deep-Sea Polychaetes.</title>
        <authorList>
            <person name="Perez M."/>
            <person name="Aroh O."/>
            <person name="Sun Y."/>
            <person name="Lan Y."/>
            <person name="Juniper S.K."/>
            <person name="Young C.R."/>
            <person name="Angers B."/>
            <person name="Qian P.Y."/>
        </authorList>
    </citation>
    <scope>NUCLEOTIDE SEQUENCE</scope>
    <source>
        <strain evidence="2">R07B-5</strain>
    </source>
</reference>
<evidence type="ECO:0000313" key="2">
    <source>
        <dbReference type="EMBL" id="KAK2188138.1"/>
    </source>
</evidence>
<dbReference type="SUPFAM" id="SSF48403">
    <property type="entry name" value="Ankyrin repeat"/>
    <property type="match status" value="1"/>
</dbReference>
<dbReference type="SMART" id="SM00248">
    <property type="entry name" value="ANK"/>
    <property type="match status" value="3"/>
</dbReference>
<dbReference type="PROSITE" id="PS50297">
    <property type="entry name" value="ANK_REP_REGION"/>
    <property type="match status" value="1"/>
</dbReference>
<keyword evidence="3" id="KW-1185">Reference proteome</keyword>
<dbReference type="PANTHER" id="PTHR46224:SF64">
    <property type="entry name" value="IQ MOTIF AND ANKYRIN REPEAT DOMAIN-CONTAINING PROTEIN 1"/>
    <property type="match status" value="1"/>
</dbReference>
<dbReference type="Gene3D" id="1.25.40.20">
    <property type="entry name" value="Ankyrin repeat-containing domain"/>
    <property type="match status" value="1"/>
</dbReference>
<proteinExistence type="predicted"/>
<keyword evidence="1" id="KW-0040">ANK repeat</keyword>
<accession>A0AAD9P4R9</accession>
<comment type="caution">
    <text evidence="2">The sequence shown here is derived from an EMBL/GenBank/DDBJ whole genome shotgun (WGS) entry which is preliminary data.</text>
</comment>
<evidence type="ECO:0000256" key="1">
    <source>
        <dbReference type="PROSITE-ProRule" id="PRU00023"/>
    </source>
</evidence>
<name>A0AAD9P4R9_RIDPI</name>
<dbReference type="EMBL" id="JAODUO010000142">
    <property type="protein sequence ID" value="KAK2188138.1"/>
    <property type="molecule type" value="Genomic_DNA"/>
</dbReference>